<dbReference type="EMBL" id="CAEZYZ010000019">
    <property type="protein sequence ID" value="CAB4738744.1"/>
    <property type="molecule type" value="Genomic_DNA"/>
</dbReference>
<sequence>MHPLPARTRVGYRQRIGPKDGTLVVVSGGTGHGIGLSAPSPVASARQRVVAAGTGALESAGRAMSPFTWAGRQRWFAEPPHQHHSMIWLPRGCVIPAVGDQVTADVRFTTTRFDEVLEIDSPE</sequence>
<organism evidence="1">
    <name type="scientific">freshwater metagenome</name>
    <dbReference type="NCBI Taxonomy" id="449393"/>
    <lineage>
        <taxon>unclassified sequences</taxon>
        <taxon>metagenomes</taxon>
        <taxon>ecological metagenomes</taxon>
    </lineage>
</organism>
<protein>
    <submittedName>
        <fullName evidence="1">Unannotated protein</fullName>
    </submittedName>
</protein>
<evidence type="ECO:0000313" key="1">
    <source>
        <dbReference type="EMBL" id="CAB4738744.1"/>
    </source>
</evidence>
<gene>
    <name evidence="1" type="ORF">UFOPK2810_00197</name>
</gene>
<accession>A0A6J6SVE6</accession>
<name>A0A6J6SVE6_9ZZZZ</name>
<proteinExistence type="predicted"/>
<reference evidence="1" key="1">
    <citation type="submission" date="2020-05" db="EMBL/GenBank/DDBJ databases">
        <authorList>
            <person name="Chiriac C."/>
            <person name="Salcher M."/>
            <person name="Ghai R."/>
            <person name="Kavagutti S V."/>
        </authorList>
    </citation>
    <scope>NUCLEOTIDE SEQUENCE</scope>
</reference>
<dbReference type="AlphaFoldDB" id="A0A6J6SVE6"/>